<dbReference type="PRINTS" id="PR00792">
    <property type="entry name" value="PEPSIN"/>
</dbReference>
<evidence type="ECO:0000256" key="1">
    <source>
        <dbReference type="ARBA" id="ARBA00007447"/>
    </source>
</evidence>
<dbReference type="PANTHER" id="PTHR47967:SF69">
    <property type="entry name" value="ASPARTIC PROTEINASE NANA, CHLOROPLAST"/>
    <property type="match status" value="1"/>
</dbReference>
<evidence type="ECO:0000256" key="4">
    <source>
        <dbReference type="ARBA" id="ARBA00022801"/>
    </source>
</evidence>
<feature type="region of interest" description="Disordered" evidence="8">
    <location>
        <begin position="136"/>
        <end position="164"/>
    </location>
</feature>
<keyword evidence="5" id="KW-0325">Glycoprotein</keyword>
<dbReference type="Pfam" id="PF14543">
    <property type="entry name" value="TAXi_N"/>
    <property type="match status" value="1"/>
</dbReference>
<dbReference type="CDD" id="cd05476">
    <property type="entry name" value="pepsin_A_like_plant"/>
    <property type="match status" value="1"/>
</dbReference>
<comment type="caution">
    <text evidence="11">The sequence shown here is derived from an EMBL/GenBank/DDBJ whole genome shotgun (WGS) entry which is preliminary data.</text>
</comment>
<dbReference type="PROSITE" id="PS51767">
    <property type="entry name" value="PEPTIDASE_A1"/>
    <property type="match status" value="1"/>
</dbReference>
<keyword evidence="3 7" id="KW-0064">Aspartyl protease</keyword>
<gene>
    <name evidence="11" type="primary">CDR1</name>
    <name evidence="11" type="ORF">KSP39_PZI011198</name>
</gene>
<keyword evidence="4 7" id="KW-0378">Hydrolase</keyword>
<feature type="domain" description="Peptidase A1" evidence="10">
    <location>
        <begin position="100"/>
        <end position="480"/>
    </location>
</feature>
<dbReference type="GO" id="GO:0004190">
    <property type="term" value="F:aspartic-type endopeptidase activity"/>
    <property type="evidence" value="ECO:0007669"/>
    <property type="project" value="UniProtKB-KW"/>
</dbReference>
<evidence type="ECO:0000256" key="9">
    <source>
        <dbReference type="SAM" id="SignalP"/>
    </source>
</evidence>
<dbReference type="FunFam" id="2.40.70.10:FF:000033">
    <property type="entry name" value="Aspartyl protease family protein"/>
    <property type="match status" value="1"/>
</dbReference>
<evidence type="ECO:0000256" key="3">
    <source>
        <dbReference type="ARBA" id="ARBA00022750"/>
    </source>
</evidence>
<feature type="active site" evidence="6">
    <location>
        <position position="363"/>
    </location>
</feature>
<dbReference type="PROSITE" id="PS00141">
    <property type="entry name" value="ASP_PROTEASE"/>
    <property type="match status" value="1"/>
</dbReference>
<protein>
    <submittedName>
        <fullName evidence="11">Aspartic proteinase CDR1</fullName>
    </submittedName>
</protein>
<dbReference type="InterPro" id="IPR051708">
    <property type="entry name" value="Plant_Aspart_Prot_A1"/>
</dbReference>
<evidence type="ECO:0000256" key="8">
    <source>
        <dbReference type="SAM" id="MobiDB-lite"/>
    </source>
</evidence>
<dbReference type="GO" id="GO:0006508">
    <property type="term" value="P:proteolysis"/>
    <property type="evidence" value="ECO:0007669"/>
    <property type="project" value="UniProtKB-KW"/>
</dbReference>
<dbReference type="InterPro" id="IPR001969">
    <property type="entry name" value="Aspartic_peptidase_AS"/>
</dbReference>
<evidence type="ECO:0000259" key="10">
    <source>
        <dbReference type="PROSITE" id="PS51767"/>
    </source>
</evidence>
<feature type="compositionally biased region" description="Low complexity" evidence="8">
    <location>
        <begin position="149"/>
        <end position="163"/>
    </location>
</feature>
<dbReference type="InterPro" id="IPR032799">
    <property type="entry name" value="TAXi_C"/>
</dbReference>
<evidence type="ECO:0000256" key="5">
    <source>
        <dbReference type="ARBA" id="ARBA00023180"/>
    </source>
</evidence>
<evidence type="ECO:0000313" key="11">
    <source>
        <dbReference type="EMBL" id="KAK8938795.1"/>
    </source>
</evidence>
<feature type="chain" id="PRO_5043032402" evidence="9">
    <location>
        <begin position="20"/>
        <end position="492"/>
    </location>
</feature>
<evidence type="ECO:0000256" key="6">
    <source>
        <dbReference type="PIRSR" id="PIRSR601461-1"/>
    </source>
</evidence>
<dbReference type="Gene3D" id="2.40.70.10">
    <property type="entry name" value="Acid Proteases"/>
    <property type="match status" value="2"/>
</dbReference>
<dbReference type="PANTHER" id="PTHR47967">
    <property type="entry name" value="OS07G0603500 PROTEIN-RELATED"/>
    <property type="match status" value="1"/>
</dbReference>
<comment type="similarity">
    <text evidence="1 7">Belongs to the peptidase A1 family.</text>
</comment>
<accession>A0AAP0BJA0</accession>
<dbReference type="InterPro" id="IPR021109">
    <property type="entry name" value="Peptidase_aspartic_dom_sf"/>
</dbReference>
<keyword evidence="12" id="KW-1185">Reference proteome</keyword>
<dbReference type="InterPro" id="IPR032861">
    <property type="entry name" value="TAXi_N"/>
</dbReference>
<dbReference type="AlphaFoldDB" id="A0AAP0BJA0"/>
<organism evidence="11 12">
    <name type="scientific">Platanthera zijinensis</name>
    <dbReference type="NCBI Taxonomy" id="2320716"/>
    <lineage>
        <taxon>Eukaryota</taxon>
        <taxon>Viridiplantae</taxon>
        <taxon>Streptophyta</taxon>
        <taxon>Embryophyta</taxon>
        <taxon>Tracheophyta</taxon>
        <taxon>Spermatophyta</taxon>
        <taxon>Magnoliopsida</taxon>
        <taxon>Liliopsida</taxon>
        <taxon>Asparagales</taxon>
        <taxon>Orchidaceae</taxon>
        <taxon>Orchidoideae</taxon>
        <taxon>Orchideae</taxon>
        <taxon>Orchidinae</taxon>
        <taxon>Platanthera</taxon>
    </lineage>
</organism>
<evidence type="ECO:0000313" key="12">
    <source>
        <dbReference type="Proteomes" id="UP001418222"/>
    </source>
</evidence>
<dbReference type="SUPFAM" id="SSF50630">
    <property type="entry name" value="Acid proteases"/>
    <property type="match status" value="1"/>
</dbReference>
<name>A0AAP0BJA0_9ASPA</name>
<reference evidence="11 12" key="1">
    <citation type="journal article" date="2022" name="Nat. Plants">
        <title>Genomes of leafy and leafless Platanthera orchids illuminate the evolution of mycoheterotrophy.</title>
        <authorList>
            <person name="Li M.H."/>
            <person name="Liu K.W."/>
            <person name="Li Z."/>
            <person name="Lu H.C."/>
            <person name="Ye Q.L."/>
            <person name="Zhang D."/>
            <person name="Wang J.Y."/>
            <person name="Li Y.F."/>
            <person name="Zhong Z.M."/>
            <person name="Liu X."/>
            <person name="Yu X."/>
            <person name="Liu D.K."/>
            <person name="Tu X.D."/>
            <person name="Liu B."/>
            <person name="Hao Y."/>
            <person name="Liao X.Y."/>
            <person name="Jiang Y.T."/>
            <person name="Sun W.H."/>
            <person name="Chen J."/>
            <person name="Chen Y.Q."/>
            <person name="Ai Y."/>
            <person name="Zhai J.W."/>
            <person name="Wu S.S."/>
            <person name="Zhou Z."/>
            <person name="Hsiao Y.Y."/>
            <person name="Wu W.L."/>
            <person name="Chen Y.Y."/>
            <person name="Lin Y.F."/>
            <person name="Hsu J.L."/>
            <person name="Li C.Y."/>
            <person name="Wang Z.W."/>
            <person name="Zhao X."/>
            <person name="Zhong W.Y."/>
            <person name="Ma X.K."/>
            <person name="Ma L."/>
            <person name="Huang J."/>
            <person name="Chen G.Z."/>
            <person name="Huang M.Z."/>
            <person name="Huang L."/>
            <person name="Peng D.H."/>
            <person name="Luo Y.B."/>
            <person name="Zou S.Q."/>
            <person name="Chen S.P."/>
            <person name="Lan S."/>
            <person name="Tsai W.C."/>
            <person name="Van de Peer Y."/>
            <person name="Liu Z.J."/>
        </authorList>
    </citation>
    <scope>NUCLEOTIDE SEQUENCE [LARGE SCALE GENOMIC DNA]</scope>
    <source>
        <strain evidence="11">Lor287</strain>
    </source>
</reference>
<dbReference type="InterPro" id="IPR034161">
    <property type="entry name" value="Pepsin-like_plant"/>
</dbReference>
<dbReference type="InterPro" id="IPR001461">
    <property type="entry name" value="Aspartic_peptidase_A1"/>
</dbReference>
<dbReference type="EMBL" id="JBBWWQ010000009">
    <property type="protein sequence ID" value="KAK8938795.1"/>
    <property type="molecule type" value="Genomic_DNA"/>
</dbReference>
<evidence type="ECO:0000256" key="2">
    <source>
        <dbReference type="ARBA" id="ARBA00022670"/>
    </source>
</evidence>
<dbReference type="Proteomes" id="UP001418222">
    <property type="component" value="Unassembled WGS sequence"/>
</dbReference>
<dbReference type="Pfam" id="PF14541">
    <property type="entry name" value="TAXi_C"/>
    <property type="match status" value="1"/>
</dbReference>
<dbReference type="InterPro" id="IPR033121">
    <property type="entry name" value="PEPTIDASE_A1"/>
</dbReference>
<keyword evidence="9" id="KW-0732">Signal</keyword>
<evidence type="ECO:0000256" key="7">
    <source>
        <dbReference type="RuleBase" id="RU000454"/>
    </source>
</evidence>
<feature type="signal peptide" evidence="9">
    <location>
        <begin position="1"/>
        <end position="19"/>
    </location>
</feature>
<keyword evidence="2 7" id="KW-0645">Protease</keyword>
<sequence>MRWLLFVLLLVSAAAVSPAASTAGRILRLKLHRRPDLAGPSRLDLLRSMYYGDRRRQRMIAGQISRRRSACAVSPAPAPAGEQAIEMPVWSGAYTGTGQYFVRVRLGTPAQPFLLIPDTGSDLTWVTCRYVGRGDDSPDDSLGPTASIAGNRSRGGRSPSAGRPSRRVFQADLSRSFRPITCSSDLCRTQLPFSLTTCPTTASPCAYDYVYGDGSSAQGFFANESATVELLDHRRTKLKGLVVGCTSSAVGSSFVASDGVLALGHGPNTFVSRAGAHFGHRFSYCLVDHLSPRNATGYLTFGPNPDLISPHSSFPTAAAHLILDPSLDPFYYVAVAGLSVAGKVLRISPGVWNASNGGGVIVDSGTTLTVLAEPAYTAVVAALSRSLAAVPRVEVDPFEYCYNWTTAEARVAAVPDFTVHFVGSAKISPPSKSYLIDVAAGVKCIGFTSTPWPGVSTIGNILQQEHIWEFDLQNQRLRFRRSNCTAGSYYHH</sequence>
<feature type="active site" evidence="6">
    <location>
        <position position="118"/>
    </location>
</feature>
<proteinExistence type="inferred from homology"/>